<reference evidence="3 4" key="1">
    <citation type="journal article" date="2013" name="Int. J. Syst. Evol. Microbiol.">
        <title>Marinoscillum luteum sp. nov., isolated from marine sediment.</title>
        <authorList>
            <person name="Cha I.T."/>
            <person name="Park S.J."/>
            <person name="Kim S.J."/>
            <person name="Kim J.G."/>
            <person name="Jung M.Y."/>
            <person name="Shin K.S."/>
            <person name="Kwon K.K."/>
            <person name="Yang S.H."/>
            <person name="Seo Y.S."/>
            <person name="Rhee S.K."/>
        </authorList>
    </citation>
    <scope>NUCLEOTIDE SEQUENCE [LARGE SCALE GENOMIC DNA]</scope>
    <source>
        <strain evidence="3 4">KCTC 23939</strain>
    </source>
</reference>
<evidence type="ECO:0000256" key="1">
    <source>
        <dbReference type="ARBA" id="ARBA00023002"/>
    </source>
</evidence>
<dbReference type="PANTHER" id="PTHR47307:SF1">
    <property type="entry name" value="GLUTATHIONE-REGULATED POTASSIUM-EFFLUX SYSTEM ANCILLARY PROTEIN KEFG"/>
    <property type="match status" value="1"/>
</dbReference>
<keyword evidence="1" id="KW-0560">Oxidoreductase</keyword>
<evidence type="ECO:0000313" key="4">
    <source>
        <dbReference type="Proteomes" id="UP001610063"/>
    </source>
</evidence>
<dbReference type="EMBL" id="JBIPKE010000011">
    <property type="protein sequence ID" value="MFH6982228.1"/>
    <property type="molecule type" value="Genomic_DNA"/>
</dbReference>
<evidence type="ECO:0000313" key="3">
    <source>
        <dbReference type="EMBL" id="MFH6982228.1"/>
    </source>
</evidence>
<dbReference type="PANTHER" id="PTHR47307">
    <property type="entry name" value="GLUTATHIONE-REGULATED POTASSIUM-EFFLUX SYSTEM ANCILLARY PROTEIN KEFG"/>
    <property type="match status" value="1"/>
</dbReference>
<accession>A0ABW7N3R5</accession>
<protein>
    <submittedName>
        <fullName evidence="3">NAD(P)H-dependent oxidoreductase</fullName>
    </submittedName>
</protein>
<dbReference type="InterPro" id="IPR003680">
    <property type="entry name" value="Flavodoxin_fold"/>
</dbReference>
<feature type="domain" description="Flavodoxin-like fold" evidence="2">
    <location>
        <begin position="2"/>
        <end position="169"/>
    </location>
</feature>
<name>A0ABW7N3R5_9BACT</name>
<organism evidence="3 4">
    <name type="scientific">Marinoscillum luteum</name>
    <dbReference type="NCBI Taxonomy" id="861051"/>
    <lineage>
        <taxon>Bacteria</taxon>
        <taxon>Pseudomonadati</taxon>
        <taxon>Bacteroidota</taxon>
        <taxon>Cytophagia</taxon>
        <taxon>Cytophagales</taxon>
        <taxon>Reichenbachiellaceae</taxon>
        <taxon>Marinoscillum</taxon>
    </lineage>
</organism>
<sequence>MSKILVLFAHPKFERSRVNKLLVEKIRKRSSVTFHDLYERYPDFNIDVVFEKELLAKHDIIIWHHPFYWYSCPPLMKQWIDVVLEFKWAYGPEGNALKGKQALNVLTLGGSREVYCAEGRNHYTVNEFLRPFEQTARLCGMDYLPPFAILGTHRLSDNDLAKYAAQYDALITLLLQGVTPREVGKCDYFNDVEELKNLM</sequence>
<dbReference type="RefSeq" id="WP_395415985.1">
    <property type="nucleotide sequence ID" value="NZ_JBIPKE010000011.1"/>
</dbReference>
<dbReference type="SUPFAM" id="SSF52218">
    <property type="entry name" value="Flavoproteins"/>
    <property type="match status" value="1"/>
</dbReference>
<dbReference type="Gene3D" id="3.40.50.360">
    <property type="match status" value="1"/>
</dbReference>
<dbReference type="InterPro" id="IPR029039">
    <property type="entry name" value="Flavoprotein-like_sf"/>
</dbReference>
<keyword evidence="4" id="KW-1185">Reference proteome</keyword>
<comment type="caution">
    <text evidence="3">The sequence shown here is derived from an EMBL/GenBank/DDBJ whole genome shotgun (WGS) entry which is preliminary data.</text>
</comment>
<gene>
    <name evidence="3" type="ORF">ACHKAR_02205</name>
</gene>
<evidence type="ECO:0000259" key="2">
    <source>
        <dbReference type="Pfam" id="PF02525"/>
    </source>
</evidence>
<dbReference type="Pfam" id="PF02525">
    <property type="entry name" value="Flavodoxin_2"/>
    <property type="match status" value="1"/>
</dbReference>
<proteinExistence type="predicted"/>
<dbReference type="Proteomes" id="UP001610063">
    <property type="component" value="Unassembled WGS sequence"/>
</dbReference>
<dbReference type="InterPro" id="IPR046980">
    <property type="entry name" value="KefG/KefF"/>
</dbReference>